<dbReference type="InterPro" id="IPR037069">
    <property type="entry name" value="AcylCoA_DH/ox_N_sf"/>
</dbReference>
<evidence type="ECO:0000313" key="2">
    <source>
        <dbReference type="EMBL" id="QNO55347.1"/>
    </source>
</evidence>
<evidence type="ECO:0000259" key="1">
    <source>
        <dbReference type="Pfam" id="PF02771"/>
    </source>
</evidence>
<proteinExistence type="predicted"/>
<reference evidence="2" key="1">
    <citation type="submission" date="2020-06" db="EMBL/GenBank/DDBJ databases">
        <title>Unique genomic features of the anaerobic methanotrophic archaea.</title>
        <authorList>
            <person name="Chadwick G.L."/>
            <person name="Skennerton C.T."/>
            <person name="Laso-Perez R."/>
            <person name="Leu A.O."/>
            <person name="Speth D.R."/>
            <person name="Yu H."/>
            <person name="Morgan-Lang C."/>
            <person name="Hatzenpichler R."/>
            <person name="Goudeau D."/>
            <person name="Malmstrom R."/>
            <person name="Brazelton W.J."/>
            <person name="Woyke T."/>
            <person name="Hallam S.J."/>
            <person name="Tyson G.W."/>
            <person name="Wegener G."/>
            <person name="Boetius A."/>
            <person name="Orphan V."/>
        </authorList>
    </citation>
    <scope>NUCLEOTIDE SEQUENCE</scope>
</reference>
<dbReference type="Pfam" id="PF02771">
    <property type="entry name" value="Acyl-CoA_dh_N"/>
    <property type="match status" value="1"/>
</dbReference>
<gene>
    <name evidence="2" type="ORF">LFMFKLDH_00001</name>
</gene>
<organism evidence="2">
    <name type="scientific">Candidatus Methanophaga sp. ANME-1 ERB7</name>
    <dbReference type="NCBI Taxonomy" id="2759913"/>
    <lineage>
        <taxon>Archaea</taxon>
        <taxon>Methanobacteriati</taxon>
        <taxon>Methanobacteriota</taxon>
        <taxon>Stenosarchaea group</taxon>
        <taxon>Methanomicrobia</taxon>
        <taxon>Candidatus Methanophagales</taxon>
        <taxon>Candidatus Methanophagaceae</taxon>
        <taxon>Candidatus Methanophaga</taxon>
    </lineage>
</organism>
<dbReference type="GO" id="GO:0016627">
    <property type="term" value="F:oxidoreductase activity, acting on the CH-CH group of donors"/>
    <property type="evidence" value="ECO:0007669"/>
    <property type="project" value="InterPro"/>
</dbReference>
<dbReference type="GO" id="GO:0050660">
    <property type="term" value="F:flavin adenine dinucleotide binding"/>
    <property type="evidence" value="ECO:0007669"/>
    <property type="project" value="InterPro"/>
</dbReference>
<dbReference type="SUPFAM" id="SSF56645">
    <property type="entry name" value="Acyl-CoA dehydrogenase NM domain-like"/>
    <property type="match status" value="1"/>
</dbReference>
<sequence length="116" mass="13124">MQNKDEILFSAAENEFRESLRAFLDGVDAKKIEREIYERDFYPRELYGKLGDAGFLAPVLPVEYGGRRTLVYERILAEELGAACVPLAWIHSTSSYTYATSAAYGTEAQNSIYWPA</sequence>
<dbReference type="InterPro" id="IPR013786">
    <property type="entry name" value="AcylCoA_DH/ox_N"/>
</dbReference>
<accession>A0A7G9Z513</accession>
<feature type="domain" description="Acyl-CoA dehydrogenase/oxidase N-terminal" evidence="1">
    <location>
        <begin position="12"/>
        <end position="115"/>
    </location>
</feature>
<dbReference type="AlphaFoldDB" id="A0A7G9Z513"/>
<dbReference type="InterPro" id="IPR009100">
    <property type="entry name" value="AcylCoA_DH/oxidase_NM_dom_sf"/>
</dbReference>
<name>A0A7G9Z513_9EURY</name>
<protein>
    <recommendedName>
        <fullName evidence="1">Acyl-CoA dehydrogenase/oxidase N-terminal domain-containing protein</fullName>
    </recommendedName>
</protein>
<dbReference type="Gene3D" id="1.10.540.10">
    <property type="entry name" value="Acyl-CoA dehydrogenase/oxidase, N-terminal domain"/>
    <property type="match status" value="1"/>
</dbReference>
<dbReference type="EMBL" id="MT631611">
    <property type="protein sequence ID" value="QNO55347.1"/>
    <property type="molecule type" value="Genomic_DNA"/>
</dbReference>